<dbReference type="Proteomes" id="UP001172386">
    <property type="component" value="Unassembled WGS sequence"/>
</dbReference>
<protein>
    <submittedName>
        <fullName evidence="1">Uncharacterized protein</fullName>
    </submittedName>
</protein>
<sequence>MSDASGPGRRGSYAGSANVPRRLSYASVVTGANTLQNPTRSGVFAQNTTAAMANNSYPPQYQPDPRLHARPAAQEHDMTMYGSGSGHRRGPSFSSQPRGTSGADETSMDECWMPAYLEKTRYAKKLRDAQDARKRNLRDQDVSNTGLIGSIWNRPSNARIAPSHRGMTYDIIESNPPHEDDITPLPSRLSATDKSQGLDISSDGLEV</sequence>
<accession>A0ACC2ZSA8</accession>
<name>A0ACC2ZSA8_9EURO</name>
<feature type="non-terminal residue" evidence="1">
    <location>
        <position position="207"/>
    </location>
</feature>
<organism evidence="1 2">
    <name type="scientific">Neophaeococcomyces mojaviensis</name>
    <dbReference type="NCBI Taxonomy" id="3383035"/>
    <lineage>
        <taxon>Eukaryota</taxon>
        <taxon>Fungi</taxon>
        <taxon>Dikarya</taxon>
        <taxon>Ascomycota</taxon>
        <taxon>Pezizomycotina</taxon>
        <taxon>Eurotiomycetes</taxon>
        <taxon>Chaetothyriomycetidae</taxon>
        <taxon>Chaetothyriales</taxon>
        <taxon>Chaetothyriales incertae sedis</taxon>
        <taxon>Neophaeococcomyces</taxon>
    </lineage>
</organism>
<reference evidence="1" key="1">
    <citation type="submission" date="2022-10" db="EMBL/GenBank/DDBJ databases">
        <title>Culturing micro-colonial fungi from biological soil crusts in the Mojave desert and describing Neophaeococcomyces mojavensis, and introducing the new genera and species Taxawa tesnikishii.</title>
        <authorList>
            <person name="Kurbessoian T."/>
            <person name="Stajich J.E."/>
        </authorList>
    </citation>
    <scope>NUCLEOTIDE SEQUENCE</scope>
    <source>
        <strain evidence="1">JES_112</strain>
    </source>
</reference>
<keyword evidence="2" id="KW-1185">Reference proteome</keyword>
<dbReference type="EMBL" id="JAPDRQ010000336">
    <property type="protein sequence ID" value="KAJ9650501.1"/>
    <property type="molecule type" value="Genomic_DNA"/>
</dbReference>
<proteinExistence type="predicted"/>
<comment type="caution">
    <text evidence="1">The sequence shown here is derived from an EMBL/GenBank/DDBJ whole genome shotgun (WGS) entry which is preliminary data.</text>
</comment>
<evidence type="ECO:0000313" key="1">
    <source>
        <dbReference type="EMBL" id="KAJ9650501.1"/>
    </source>
</evidence>
<gene>
    <name evidence="1" type="ORF">H2198_010188</name>
</gene>
<evidence type="ECO:0000313" key="2">
    <source>
        <dbReference type="Proteomes" id="UP001172386"/>
    </source>
</evidence>